<keyword evidence="2" id="KW-1185">Reference proteome</keyword>
<accession>A0A2A6RHM6</accession>
<dbReference type="AlphaFoldDB" id="A0A2A6RHM6"/>
<gene>
    <name evidence="1" type="ORF">CJ255_14200</name>
</gene>
<reference evidence="2" key="1">
    <citation type="submission" date="2017-08" db="EMBL/GenBank/DDBJ databases">
        <authorList>
            <person name="Grouzdev D.S."/>
            <person name="Gaisin V.A."/>
            <person name="Rysina M.S."/>
            <person name="Gorlenko V.M."/>
        </authorList>
    </citation>
    <scope>NUCLEOTIDE SEQUENCE [LARGE SCALE GENOMIC DNA]</scope>
    <source>
        <strain evidence="2">Kir15-3F</strain>
    </source>
</reference>
<feature type="non-terminal residue" evidence="1">
    <location>
        <position position="1"/>
    </location>
</feature>
<evidence type="ECO:0000313" key="2">
    <source>
        <dbReference type="Proteomes" id="UP000220527"/>
    </source>
</evidence>
<proteinExistence type="predicted"/>
<name>A0A2A6RHM6_9CHLR</name>
<dbReference type="Proteomes" id="UP000220527">
    <property type="component" value="Unassembled WGS sequence"/>
</dbReference>
<organism evidence="1 2">
    <name type="scientific">Candidatus Viridilinea mediisalina</name>
    <dbReference type="NCBI Taxonomy" id="2024553"/>
    <lineage>
        <taxon>Bacteria</taxon>
        <taxon>Bacillati</taxon>
        <taxon>Chloroflexota</taxon>
        <taxon>Chloroflexia</taxon>
        <taxon>Chloroflexales</taxon>
        <taxon>Chloroflexineae</taxon>
        <taxon>Oscillochloridaceae</taxon>
        <taxon>Candidatus Viridilinea</taxon>
    </lineage>
</organism>
<dbReference type="EMBL" id="NQWI01000070">
    <property type="protein sequence ID" value="PDW02378.1"/>
    <property type="molecule type" value="Genomic_DNA"/>
</dbReference>
<sequence length="64" mass="7323">LRGFDRLSQRCGGAPRGFDRLSQRCGGAPRGFDRLSQRFRAKTWFIVTLQFGLRWSADFSRLGS</sequence>
<evidence type="ECO:0000313" key="1">
    <source>
        <dbReference type="EMBL" id="PDW02378.1"/>
    </source>
</evidence>
<comment type="caution">
    <text evidence="1">The sequence shown here is derived from an EMBL/GenBank/DDBJ whole genome shotgun (WGS) entry which is preliminary data.</text>
</comment>
<protein>
    <submittedName>
        <fullName evidence="1">Uncharacterized protein</fullName>
    </submittedName>
</protein>